<sequence>MKSSQSVRKLLPRNWPDSESDSVTWWRLTLPNRAELLIPIMAARRIGAAATPINPMFHRERSGLPDRGLRGRVGHHRYSPMRPRVAVRCWSSTIWRQCRRPIPDPESMLQQTIWRCSSYTSGSTGRPKE</sequence>
<accession>A0AA36C3A2</accession>
<name>A0AA36C3A2_9BILA</name>
<dbReference type="Gene3D" id="3.40.50.12780">
    <property type="entry name" value="N-terminal domain of ligase-like"/>
    <property type="match status" value="1"/>
</dbReference>
<feature type="compositionally biased region" description="Basic and acidic residues" evidence="1">
    <location>
        <begin position="57"/>
        <end position="69"/>
    </location>
</feature>
<dbReference type="InterPro" id="IPR042099">
    <property type="entry name" value="ANL_N_sf"/>
</dbReference>
<keyword evidence="3" id="KW-1185">Reference proteome</keyword>
<dbReference type="EMBL" id="CATQJA010000056">
    <property type="protein sequence ID" value="CAJ0557615.1"/>
    <property type="molecule type" value="Genomic_DNA"/>
</dbReference>
<feature type="non-terminal residue" evidence="2">
    <location>
        <position position="129"/>
    </location>
</feature>
<dbReference type="SUPFAM" id="SSF56801">
    <property type="entry name" value="Acetyl-CoA synthetase-like"/>
    <property type="match status" value="1"/>
</dbReference>
<feature type="region of interest" description="Disordered" evidence="1">
    <location>
        <begin position="57"/>
        <end position="76"/>
    </location>
</feature>
<evidence type="ECO:0000313" key="3">
    <source>
        <dbReference type="Proteomes" id="UP001177023"/>
    </source>
</evidence>
<proteinExistence type="predicted"/>
<evidence type="ECO:0000256" key="1">
    <source>
        <dbReference type="SAM" id="MobiDB-lite"/>
    </source>
</evidence>
<dbReference type="AlphaFoldDB" id="A0AA36C3A2"/>
<dbReference type="Proteomes" id="UP001177023">
    <property type="component" value="Unassembled WGS sequence"/>
</dbReference>
<evidence type="ECO:0000313" key="2">
    <source>
        <dbReference type="EMBL" id="CAJ0557615.1"/>
    </source>
</evidence>
<comment type="caution">
    <text evidence="2">The sequence shown here is derived from an EMBL/GenBank/DDBJ whole genome shotgun (WGS) entry which is preliminary data.</text>
</comment>
<organism evidence="2 3">
    <name type="scientific">Mesorhabditis spiculigera</name>
    <dbReference type="NCBI Taxonomy" id="96644"/>
    <lineage>
        <taxon>Eukaryota</taxon>
        <taxon>Metazoa</taxon>
        <taxon>Ecdysozoa</taxon>
        <taxon>Nematoda</taxon>
        <taxon>Chromadorea</taxon>
        <taxon>Rhabditida</taxon>
        <taxon>Rhabditina</taxon>
        <taxon>Rhabditomorpha</taxon>
        <taxon>Rhabditoidea</taxon>
        <taxon>Rhabditidae</taxon>
        <taxon>Mesorhabditinae</taxon>
        <taxon>Mesorhabditis</taxon>
    </lineage>
</organism>
<protein>
    <submittedName>
        <fullName evidence="2">Uncharacterized protein</fullName>
    </submittedName>
</protein>
<gene>
    <name evidence="2" type="ORF">MSPICULIGERA_LOCUS373</name>
</gene>
<reference evidence="2" key="1">
    <citation type="submission" date="2023-06" db="EMBL/GenBank/DDBJ databases">
        <authorList>
            <person name="Delattre M."/>
        </authorList>
    </citation>
    <scope>NUCLEOTIDE SEQUENCE</scope>
    <source>
        <strain evidence="2">AF72</strain>
    </source>
</reference>